<evidence type="ECO:0000313" key="5">
    <source>
        <dbReference type="Proteomes" id="UP000696280"/>
    </source>
</evidence>
<dbReference type="InterPro" id="IPR036412">
    <property type="entry name" value="HAD-like_sf"/>
</dbReference>
<comment type="caution">
    <text evidence="4">The sequence shown here is derived from an EMBL/GenBank/DDBJ whole genome shotgun (WGS) entry which is preliminary data.</text>
</comment>
<dbReference type="InterPro" id="IPR004274">
    <property type="entry name" value="FCP1_dom"/>
</dbReference>
<dbReference type="Proteomes" id="UP000696280">
    <property type="component" value="Unassembled WGS sequence"/>
</dbReference>
<dbReference type="AlphaFoldDB" id="A0A9N9L4W0"/>
<protein>
    <recommendedName>
        <fullName evidence="1">Mitochondrial import inner membrane translocase subunit TIM50</fullName>
    </recommendedName>
</protein>
<dbReference type="PROSITE" id="PS50969">
    <property type="entry name" value="FCP1"/>
    <property type="match status" value="1"/>
</dbReference>
<feature type="domain" description="FCP1 homology" evidence="3">
    <location>
        <begin position="189"/>
        <end position="359"/>
    </location>
</feature>
<feature type="region of interest" description="Disordered" evidence="2">
    <location>
        <begin position="20"/>
        <end position="75"/>
    </location>
</feature>
<dbReference type="InterPro" id="IPR023214">
    <property type="entry name" value="HAD_sf"/>
</dbReference>
<dbReference type="GO" id="GO:0005744">
    <property type="term" value="C:TIM23 mitochondrial import inner membrane translocase complex"/>
    <property type="evidence" value="ECO:0007669"/>
    <property type="project" value="UniProtKB-UniRule"/>
</dbReference>
<dbReference type="GO" id="GO:0015031">
    <property type="term" value="P:protein transport"/>
    <property type="evidence" value="ECO:0007669"/>
    <property type="project" value="UniProtKB-KW"/>
</dbReference>
<proteinExistence type="inferred from homology"/>
<comment type="function">
    <text evidence="1">Essential component of the TIM23 complex, a complex that mediates the translocation of transit peptide-containing proteins across the mitochondrial inner membrane.</text>
</comment>
<dbReference type="Pfam" id="PF03031">
    <property type="entry name" value="NIF"/>
    <property type="match status" value="1"/>
</dbReference>
<keyword evidence="1" id="KW-0813">Transport</keyword>
<name>A0A9N9L4W0_9HELO</name>
<dbReference type="Gene3D" id="3.40.50.1000">
    <property type="entry name" value="HAD superfamily/HAD-like"/>
    <property type="match status" value="1"/>
</dbReference>
<comment type="similarity">
    <text evidence="1">Belongs to the TIM50 family.</text>
</comment>
<dbReference type="SMART" id="SM00577">
    <property type="entry name" value="CPDc"/>
    <property type="match status" value="1"/>
</dbReference>
<evidence type="ECO:0000256" key="2">
    <source>
        <dbReference type="SAM" id="MobiDB-lite"/>
    </source>
</evidence>
<comment type="subcellular location">
    <subcellularLocation>
        <location evidence="1">Mitochondrion inner membrane</location>
        <topology evidence="1">Single-pass membrane protein</topology>
    </subcellularLocation>
</comment>
<feature type="region of interest" description="Disordered" evidence="2">
    <location>
        <begin position="110"/>
        <end position="155"/>
    </location>
</feature>
<sequence length="389" mass="43228">MLRLFASRRLQHAARSLISQEARAMSTISASSTPRRLSPAHGESSSEKPNSQPSSPSPSPSPSSWLSASHPSESTVRLGDKLDNLMASLQASSSKTPALEASQSNLSALALPFTPQPPPELDPSEVPETEKANRRKRNRNGKGERREKKEKKDNMSRDVIIAPTRASGGIPNPSPQYLLQSASLPVPLQVPQHLLVVLDLNGTILFRPNRKQPTKFVARPHALRFLEYCIDRFTVVIWSSARPENVNNLIEAIIPPHLRQKVAAIWGRDKFGLTPKDYSLRVQCYKRLTKVWSDPQIAQTHPDYHSGRTWDQTNTVLVDDSFEKARSEPFNLLEIPEFSGDMYEPGEILPQVHDYLNLLSNHSNVSACLRAVPFRALTAPVGPAPGTYH</sequence>
<dbReference type="SUPFAM" id="SSF56784">
    <property type="entry name" value="HAD-like"/>
    <property type="match status" value="1"/>
</dbReference>
<dbReference type="EMBL" id="CAJVRL010000083">
    <property type="protein sequence ID" value="CAG8958621.1"/>
    <property type="molecule type" value="Genomic_DNA"/>
</dbReference>
<keyword evidence="1" id="KW-0653">Protein transport</keyword>
<feature type="compositionally biased region" description="Basic and acidic residues" evidence="2">
    <location>
        <begin position="141"/>
        <end position="155"/>
    </location>
</feature>
<reference evidence="4" key="1">
    <citation type="submission" date="2021-07" db="EMBL/GenBank/DDBJ databases">
        <authorList>
            <person name="Durling M."/>
        </authorList>
    </citation>
    <scope>NUCLEOTIDE SEQUENCE</scope>
</reference>
<accession>A0A9N9L4W0</accession>
<keyword evidence="5" id="KW-1185">Reference proteome</keyword>
<evidence type="ECO:0000313" key="4">
    <source>
        <dbReference type="EMBL" id="CAG8958621.1"/>
    </source>
</evidence>
<organism evidence="4 5">
    <name type="scientific">Hymenoscyphus fraxineus</name>
    <dbReference type="NCBI Taxonomy" id="746836"/>
    <lineage>
        <taxon>Eukaryota</taxon>
        <taxon>Fungi</taxon>
        <taxon>Dikarya</taxon>
        <taxon>Ascomycota</taxon>
        <taxon>Pezizomycotina</taxon>
        <taxon>Leotiomycetes</taxon>
        <taxon>Helotiales</taxon>
        <taxon>Helotiaceae</taxon>
        <taxon>Hymenoscyphus</taxon>
    </lineage>
</organism>
<feature type="compositionally biased region" description="Low complexity" evidence="2">
    <location>
        <begin position="62"/>
        <end position="74"/>
    </location>
</feature>
<keyword evidence="1" id="KW-0496">Mitochondrion</keyword>
<dbReference type="PANTHER" id="PTHR12210">
    <property type="entry name" value="DULLARD PROTEIN PHOSPHATASE"/>
    <property type="match status" value="1"/>
</dbReference>
<dbReference type="InterPro" id="IPR050365">
    <property type="entry name" value="TIM50"/>
</dbReference>
<dbReference type="OrthoDB" id="1711508at2759"/>
<gene>
    <name evidence="4" type="ORF">HYFRA_00009938</name>
</gene>
<feature type="compositionally biased region" description="Polar residues" evidence="2">
    <location>
        <begin position="26"/>
        <end position="35"/>
    </location>
</feature>
<comment type="subunit">
    <text evidence="1">Component of the TIM23 complex.</text>
</comment>
<evidence type="ECO:0000259" key="3">
    <source>
        <dbReference type="PROSITE" id="PS50969"/>
    </source>
</evidence>
<evidence type="ECO:0000256" key="1">
    <source>
        <dbReference type="RuleBase" id="RU365079"/>
    </source>
</evidence>
<keyword evidence="1" id="KW-0809">Transit peptide</keyword>
<keyword evidence="1" id="KW-0811">Translocation</keyword>